<dbReference type="GO" id="GO:0048038">
    <property type="term" value="F:quinone binding"/>
    <property type="evidence" value="ECO:0007669"/>
    <property type="project" value="UniProtKB-KW"/>
</dbReference>
<keyword evidence="8" id="KW-1003">Cell membrane</keyword>
<evidence type="ECO:0000256" key="8">
    <source>
        <dbReference type="HAMAP-Rule" id="MF_01350"/>
    </source>
</evidence>
<comment type="subcellular location">
    <subcellularLocation>
        <location evidence="8 9">Cell membrane</location>
        <topology evidence="8 9">Multi-pass membrane protein</topology>
    </subcellularLocation>
    <subcellularLocation>
        <location evidence="1">Membrane</location>
        <topology evidence="1">Multi-pass membrane protein</topology>
    </subcellularLocation>
</comment>
<dbReference type="NCBIfam" id="NF004740">
    <property type="entry name" value="PRK06076.1-1"/>
    <property type="match status" value="1"/>
</dbReference>
<dbReference type="EMBL" id="CP028374">
    <property type="protein sequence ID" value="AXN02378.1"/>
    <property type="molecule type" value="Genomic_DNA"/>
</dbReference>
<keyword evidence="7 8" id="KW-0472">Membrane</keyword>
<dbReference type="AlphaFoldDB" id="A0A346E073"/>
<keyword evidence="4 8" id="KW-1278">Translocase</keyword>
<keyword evidence="11" id="KW-1185">Reference proteome</keyword>
<evidence type="ECO:0000313" key="11">
    <source>
        <dbReference type="Proteomes" id="UP000256856"/>
    </source>
</evidence>
<evidence type="ECO:0000313" key="10">
    <source>
        <dbReference type="EMBL" id="AXN02378.1"/>
    </source>
</evidence>
<evidence type="ECO:0000256" key="3">
    <source>
        <dbReference type="ARBA" id="ARBA00022719"/>
    </source>
</evidence>
<organism evidence="10 11">
    <name type="scientific">Candidatus Purcelliella pentastirinorum</name>
    <dbReference type="NCBI Taxonomy" id="472834"/>
    <lineage>
        <taxon>Bacteria</taxon>
        <taxon>Pseudomonadati</taxon>
        <taxon>Pseudomonadota</taxon>
        <taxon>Gammaproteobacteria</taxon>
        <taxon>Enterobacterales</taxon>
        <taxon>Enterobacteriaceae</taxon>
        <taxon>Candidatus Purcelliella</taxon>
    </lineage>
</organism>
<dbReference type="PROSITE" id="PS00668">
    <property type="entry name" value="COMPLEX1_ND1_2"/>
    <property type="match status" value="1"/>
</dbReference>
<dbReference type="GO" id="GO:0005886">
    <property type="term" value="C:plasma membrane"/>
    <property type="evidence" value="ECO:0007669"/>
    <property type="project" value="UniProtKB-SubCell"/>
</dbReference>
<evidence type="ECO:0000256" key="4">
    <source>
        <dbReference type="ARBA" id="ARBA00022967"/>
    </source>
</evidence>
<dbReference type="Proteomes" id="UP000256856">
    <property type="component" value="Chromosome"/>
</dbReference>
<keyword evidence="8 9" id="KW-0520">NAD</keyword>
<dbReference type="GO" id="GO:0003954">
    <property type="term" value="F:NADH dehydrogenase activity"/>
    <property type="evidence" value="ECO:0007669"/>
    <property type="project" value="TreeGrafter"/>
</dbReference>
<dbReference type="PROSITE" id="PS00667">
    <property type="entry name" value="COMPLEX1_ND1_1"/>
    <property type="match status" value="1"/>
</dbReference>
<dbReference type="RefSeq" id="WP_115956203.1">
    <property type="nucleotide sequence ID" value="NZ_CP028374.1"/>
</dbReference>
<evidence type="ECO:0000256" key="7">
    <source>
        <dbReference type="ARBA" id="ARBA00023136"/>
    </source>
</evidence>
<dbReference type="PANTHER" id="PTHR11432">
    <property type="entry name" value="NADH DEHYDROGENASE SUBUNIT 1"/>
    <property type="match status" value="1"/>
</dbReference>
<gene>
    <name evidence="8" type="primary">nuoH</name>
    <name evidence="10" type="ORF">C9I82_430</name>
</gene>
<keyword evidence="6 8" id="KW-0830">Ubiquinone</keyword>
<feature type="transmembrane region" description="Helical" evidence="8">
    <location>
        <begin position="297"/>
        <end position="322"/>
    </location>
</feature>
<feature type="transmembrane region" description="Helical" evidence="8">
    <location>
        <begin position="12"/>
        <end position="31"/>
    </location>
</feature>
<keyword evidence="5 8" id="KW-1133">Transmembrane helix</keyword>
<proteinExistence type="inferred from homology"/>
<comment type="subunit">
    <text evidence="8">NDH-1 is composed of 13 different subunits. Subunits NuoA, H, J, K, L, M, N constitute the membrane sector of the complex.</text>
</comment>
<evidence type="ECO:0000256" key="2">
    <source>
        <dbReference type="ARBA" id="ARBA00022692"/>
    </source>
</evidence>
<dbReference type="Pfam" id="PF00146">
    <property type="entry name" value="NADHdh"/>
    <property type="match status" value="1"/>
</dbReference>
<evidence type="ECO:0000256" key="9">
    <source>
        <dbReference type="RuleBase" id="RU000471"/>
    </source>
</evidence>
<feature type="transmembrane region" description="Helical" evidence="8">
    <location>
        <begin position="146"/>
        <end position="168"/>
    </location>
</feature>
<evidence type="ECO:0000256" key="5">
    <source>
        <dbReference type="ARBA" id="ARBA00022989"/>
    </source>
</evidence>
<name>A0A346E073_9ENTR</name>
<feature type="transmembrane region" description="Helical" evidence="8">
    <location>
        <begin position="113"/>
        <end position="134"/>
    </location>
</feature>
<dbReference type="EC" id="7.1.1.-" evidence="8"/>
<sequence length="323" mass="36954">MFLLKSNIIEKIHIIKNLTILLTIIISSAFLSFIERRILAILQNRYGPNQVGWEGTLQVLADMIKMLFKEDWIPPFSKKILFVISPIIAFILPIIIVSIIPFNENSSIMNIDIGILFFIMITSLSVYPILLAGISSNSKYPLLGSIRSIAQTLSYEIFLSTSIMGVIAKSKTLNMLEIVHNQKHLWNIVPQFFGFITFIIASIAICHRHPFDQPESEQELSDGYRIEYSGMKFALFFLGEYINIISMSFMIVSIFLGGWYGLNFLSPTICIVLKTFFCTIIFIIIRASLPRPRFDQIIEFGWMFCLPLTLLNLIITSIIILYK</sequence>
<reference evidence="10 11" key="1">
    <citation type="submission" date="2018-03" db="EMBL/GenBank/DDBJ databases">
        <title>A parallel universe: an anciently diverged bacterial symbiosis in a Hawaiian planthopper (Hemiptera: Cixiidae) reveals rearranged nutritional responsibilities.</title>
        <authorList>
            <person name="Bennett G."/>
            <person name="Mao M."/>
        </authorList>
    </citation>
    <scope>NUCLEOTIDE SEQUENCE [LARGE SCALE GENOMIC DNA]</scope>
    <source>
        <strain evidence="10 11">OLIH</strain>
    </source>
</reference>
<protein>
    <recommendedName>
        <fullName evidence="8">NADH-quinone oxidoreductase subunit H</fullName>
        <ecNumber evidence="8">7.1.1.-</ecNumber>
    </recommendedName>
    <alternativeName>
        <fullName evidence="8">NADH dehydrogenase I subunit H</fullName>
    </alternativeName>
    <alternativeName>
        <fullName evidence="8">NDH-1 subunit H</fullName>
    </alternativeName>
</protein>
<feature type="transmembrane region" description="Helical" evidence="8">
    <location>
        <begin position="233"/>
        <end position="258"/>
    </location>
</feature>
<keyword evidence="3 8" id="KW-0874">Quinone</keyword>
<dbReference type="KEGG" id="ppet:C9I82_430"/>
<dbReference type="NCBIfam" id="NF004741">
    <property type="entry name" value="PRK06076.1-2"/>
    <property type="match status" value="1"/>
</dbReference>
<dbReference type="PANTHER" id="PTHR11432:SF3">
    <property type="entry name" value="NADH-UBIQUINONE OXIDOREDUCTASE CHAIN 1"/>
    <property type="match status" value="1"/>
</dbReference>
<feature type="transmembrane region" description="Helical" evidence="8">
    <location>
        <begin position="188"/>
        <end position="206"/>
    </location>
</feature>
<comment type="similarity">
    <text evidence="8 9">Belongs to the complex I subunit 1 family.</text>
</comment>
<feature type="transmembrane region" description="Helical" evidence="8">
    <location>
        <begin position="264"/>
        <end position="285"/>
    </location>
</feature>
<comment type="catalytic activity">
    <reaction evidence="8">
        <text>a quinone + NADH + 5 H(+)(in) = a quinol + NAD(+) + 4 H(+)(out)</text>
        <dbReference type="Rhea" id="RHEA:57888"/>
        <dbReference type="ChEBI" id="CHEBI:15378"/>
        <dbReference type="ChEBI" id="CHEBI:24646"/>
        <dbReference type="ChEBI" id="CHEBI:57540"/>
        <dbReference type="ChEBI" id="CHEBI:57945"/>
        <dbReference type="ChEBI" id="CHEBI:132124"/>
    </reaction>
</comment>
<dbReference type="HAMAP" id="MF_01350">
    <property type="entry name" value="NDH1_NuoH"/>
    <property type="match status" value="1"/>
</dbReference>
<accession>A0A346E073</accession>
<dbReference type="GO" id="GO:0016655">
    <property type="term" value="F:oxidoreductase activity, acting on NAD(P)H, quinone or similar compound as acceptor"/>
    <property type="evidence" value="ECO:0007669"/>
    <property type="project" value="UniProtKB-UniRule"/>
</dbReference>
<evidence type="ECO:0000256" key="6">
    <source>
        <dbReference type="ARBA" id="ARBA00023075"/>
    </source>
</evidence>
<dbReference type="OrthoDB" id="9803734at2"/>
<keyword evidence="2 8" id="KW-0812">Transmembrane</keyword>
<comment type="function">
    <text evidence="8">NDH-1 shuttles electrons from NADH, via FMN and iron-sulfur (Fe-S) centers, to quinones in the respiratory chain. The immediate electron acceptor for the enzyme in this species is believed to be ubiquinone. Couples the redox reaction to proton translocation (for every two electrons transferred, four hydrogen ions are translocated across the cytoplasmic membrane), and thus conserves the redox energy in a proton gradient. This subunit may bind ubiquinone.</text>
</comment>
<evidence type="ECO:0000256" key="1">
    <source>
        <dbReference type="ARBA" id="ARBA00004141"/>
    </source>
</evidence>
<dbReference type="InterPro" id="IPR018086">
    <property type="entry name" value="NADH_UbQ_OxRdtase_su1_CS"/>
</dbReference>
<dbReference type="GO" id="GO:0009060">
    <property type="term" value="P:aerobic respiration"/>
    <property type="evidence" value="ECO:0007669"/>
    <property type="project" value="TreeGrafter"/>
</dbReference>
<feature type="transmembrane region" description="Helical" evidence="8">
    <location>
        <begin position="80"/>
        <end position="101"/>
    </location>
</feature>
<dbReference type="InterPro" id="IPR001694">
    <property type="entry name" value="NADH_UbQ_OxRdtase_su1/FPO"/>
</dbReference>